<dbReference type="Proteomes" id="UP000002931">
    <property type="component" value="Unassembled WGS sequence"/>
</dbReference>
<proteinExistence type="predicted"/>
<sequence>MGTAILADDRQGKDGATTPLVGLWVYDSARRVLSVDERCRALFALDGAGDLPMDRILAAIHPDDREGVSTSLVEAIQNKGDLHGTFRIPRDGERDGWVQAIGWHDDAGGSTALSGVILDTTAERELEAQRRLHLAEMNHRIKNLFALVSAMIGSADREAQSREDLVENLRGRVAALDRAHSMISGGEALEPLPLDDLIERILAPALGPKTVTMNVEPVLIPISILTPLVLILHEWVTNSAKHGALAAPDRTLTIDARRDGDGLRILWREQAPDYDAKALPGFGSRLLQASVLQLGAEKTRNFEDGWLTIDLRLPLDDAE</sequence>
<evidence type="ECO:0000256" key="1">
    <source>
        <dbReference type="ARBA" id="ARBA00000085"/>
    </source>
</evidence>
<reference evidence="9 10" key="1">
    <citation type="journal article" date="2010" name="J. Bacteriol.">
        <title>Genome sequences of Pelagibaca bermudensis HTCC2601T and Maritimibacter alkaliphilus HTCC2654T, the type strains of two marine Roseobacter genera.</title>
        <authorList>
            <person name="Thrash J.C."/>
            <person name="Cho J.C."/>
            <person name="Ferriera S."/>
            <person name="Johnson J."/>
            <person name="Vergin K.L."/>
            <person name="Giovannoni S.J."/>
        </authorList>
    </citation>
    <scope>NUCLEOTIDE SEQUENCE [LARGE SCALE GENOMIC DNA]</scope>
    <source>
        <strain evidence="9 10">HTCC2654</strain>
    </source>
</reference>
<evidence type="ECO:0000256" key="5">
    <source>
        <dbReference type="ARBA" id="ARBA00022741"/>
    </source>
</evidence>
<dbReference type="AlphaFoldDB" id="A3VK20"/>
<accession>A3VK20</accession>
<dbReference type="Gene3D" id="3.30.565.10">
    <property type="entry name" value="Histidine kinase-like ATPase, C-terminal domain"/>
    <property type="match status" value="1"/>
</dbReference>
<dbReference type="InterPro" id="IPR035965">
    <property type="entry name" value="PAS-like_dom_sf"/>
</dbReference>
<dbReference type="Pfam" id="PF07536">
    <property type="entry name" value="HWE_HK"/>
    <property type="match status" value="1"/>
</dbReference>
<dbReference type="GO" id="GO:0005524">
    <property type="term" value="F:ATP binding"/>
    <property type="evidence" value="ECO:0007669"/>
    <property type="project" value="UniProtKB-KW"/>
</dbReference>
<comment type="caution">
    <text evidence="9">The sequence shown here is derived from an EMBL/GenBank/DDBJ whole genome shotgun (WGS) entry which is preliminary data.</text>
</comment>
<name>A3VK20_9RHOB</name>
<dbReference type="PANTHER" id="PTHR41523">
    <property type="entry name" value="TWO-COMPONENT SYSTEM SENSOR PROTEIN"/>
    <property type="match status" value="1"/>
</dbReference>
<dbReference type="GO" id="GO:0004673">
    <property type="term" value="F:protein histidine kinase activity"/>
    <property type="evidence" value="ECO:0007669"/>
    <property type="project" value="UniProtKB-EC"/>
</dbReference>
<dbReference type="EC" id="2.7.13.3" evidence="2"/>
<gene>
    <name evidence="9" type="ORF">RB2654_23223</name>
</gene>
<keyword evidence="4" id="KW-0808">Transferase</keyword>
<evidence type="ECO:0000256" key="3">
    <source>
        <dbReference type="ARBA" id="ARBA00022553"/>
    </source>
</evidence>
<evidence type="ECO:0000256" key="7">
    <source>
        <dbReference type="ARBA" id="ARBA00022840"/>
    </source>
</evidence>
<dbReference type="CDD" id="cd00130">
    <property type="entry name" value="PAS"/>
    <property type="match status" value="1"/>
</dbReference>
<evidence type="ECO:0000256" key="6">
    <source>
        <dbReference type="ARBA" id="ARBA00022777"/>
    </source>
</evidence>
<dbReference type="SUPFAM" id="SSF55785">
    <property type="entry name" value="PYP-like sensor domain (PAS domain)"/>
    <property type="match status" value="1"/>
</dbReference>
<dbReference type="HOGENOM" id="CLU_000445_114_57_5"/>
<keyword evidence="7" id="KW-0067">ATP-binding</keyword>
<evidence type="ECO:0000313" key="10">
    <source>
        <dbReference type="Proteomes" id="UP000002931"/>
    </source>
</evidence>
<dbReference type="EMBL" id="AAMT01000016">
    <property type="protein sequence ID" value="EAQ11325.1"/>
    <property type="molecule type" value="Genomic_DNA"/>
</dbReference>
<evidence type="ECO:0000313" key="9">
    <source>
        <dbReference type="EMBL" id="EAQ11325.1"/>
    </source>
</evidence>
<comment type="catalytic activity">
    <reaction evidence="1">
        <text>ATP + protein L-histidine = ADP + protein N-phospho-L-histidine.</text>
        <dbReference type="EC" id="2.7.13.3"/>
    </reaction>
</comment>
<protein>
    <recommendedName>
        <fullName evidence="2">histidine kinase</fullName>
        <ecNumber evidence="2">2.7.13.3</ecNumber>
    </recommendedName>
</protein>
<dbReference type="Gene3D" id="3.30.450.20">
    <property type="entry name" value="PAS domain"/>
    <property type="match status" value="1"/>
</dbReference>
<keyword evidence="10" id="KW-1185">Reference proteome</keyword>
<organism evidence="9 10">
    <name type="scientific">Maritimibacter alkaliphilus HTCC2654</name>
    <dbReference type="NCBI Taxonomy" id="314271"/>
    <lineage>
        <taxon>Bacteria</taxon>
        <taxon>Pseudomonadati</taxon>
        <taxon>Pseudomonadota</taxon>
        <taxon>Alphaproteobacteria</taxon>
        <taxon>Rhodobacterales</taxon>
        <taxon>Roseobacteraceae</taxon>
        <taxon>Maritimibacter</taxon>
    </lineage>
</organism>
<dbReference type="STRING" id="314271.RB2654_23223"/>
<keyword evidence="6 9" id="KW-0418">Kinase</keyword>
<evidence type="ECO:0000256" key="2">
    <source>
        <dbReference type="ARBA" id="ARBA00012438"/>
    </source>
</evidence>
<feature type="domain" description="Signal transduction histidine kinase HWE region" evidence="8">
    <location>
        <begin position="136"/>
        <end position="217"/>
    </location>
</feature>
<dbReference type="PANTHER" id="PTHR41523:SF8">
    <property type="entry name" value="ETHYLENE RESPONSE SENSOR PROTEIN"/>
    <property type="match status" value="1"/>
</dbReference>
<dbReference type="InterPro" id="IPR011102">
    <property type="entry name" value="Sig_transdc_His_kinase_HWE"/>
</dbReference>
<dbReference type="InterPro" id="IPR036890">
    <property type="entry name" value="HATPase_C_sf"/>
</dbReference>
<dbReference type="SMART" id="SM00911">
    <property type="entry name" value="HWE_HK"/>
    <property type="match status" value="1"/>
</dbReference>
<evidence type="ECO:0000259" key="8">
    <source>
        <dbReference type="SMART" id="SM00911"/>
    </source>
</evidence>
<evidence type="ECO:0000256" key="4">
    <source>
        <dbReference type="ARBA" id="ARBA00022679"/>
    </source>
</evidence>
<dbReference type="InterPro" id="IPR000014">
    <property type="entry name" value="PAS"/>
</dbReference>
<keyword evidence="3" id="KW-0597">Phosphoprotein</keyword>
<keyword evidence="5" id="KW-0547">Nucleotide-binding</keyword>